<evidence type="ECO:0000313" key="2">
    <source>
        <dbReference type="EMBL" id="QTE51053.1"/>
    </source>
</evidence>
<reference evidence="2 4" key="2">
    <citation type="submission" date="2021-03" db="EMBL/GenBank/DDBJ databases">
        <title>Mucilaginibacter strains isolated from gold and copper mining confer multi heavy-metal resistance.</title>
        <authorList>
            <person name="Li Y."/>
        </authorList>
    </citation>
    <scope>NUCLEOTIDE SEQUENCE [LARGE SCALE GENOMIC DNA]</scope>
    <source>
        <strain evidence="2 4">P2-4</strain>
    </source>
</reference>
<dbReference type="EMBL" id="CP043451">
    <property type="protein sequence ID" value="QEM06421.1"/>
    <property type="molecule type" value="Genomic_DNA"/>
</dbReference>
<dbReference type="EMBL" id="CP071880">
    <property type="protein sequence ID" value="QTE51053.1"/>
    <property type="molecule type" value="Genomic_DNA"/>
</dbReference>
<evidence type="ECO:0000313" key="1">
    <source>
        <dbReference type="EMBL" id="QEM06421.1"/>
    </source>
</evidence>
<evidence type="ECO:0000313" key="4">
    <source>
        <dbReference type="Proteomes" id="UP000663940"/>
    </source>
</evidence>
<sequence>MLIVKLAILERVFCPQKMVASTAFAMRFGGSVCPEIPWSVCPETVGQLAPKWCGLIHHNLHVDAEKEYRSYTVYEREEEPVPETNSNIREDLPPLAPGSFYIYPYNPNTDERQVSLKLIIESVGVYTINAVQIKAEAHSVQRHHFSFKELNDE</sequence>
<dbReference type="Proteomes" id="UP000250557">
    <property type="component" value="Chromosome"/>
</dbReference>
<dbReference type="RefSeq" id="WP_149354160.1">
    <property type="nucleotide sequence ID" value="NZ_CP043451.1"/>
</dbReference>
<proteinExistence type="predicted"/>
<protein>
    <submittedName>
        <fullName evidence="1">Uncharacterized protein</fullName>
    </submittedName>
</protein>
<dbReference type="AlphaFoldDB" id="A0AAE6JJ57"/>
<accession>A0AAE6JJ57</accession>
<gene>
    <name evidence="1" type="ORF">DIU31_023975</name>
    <name evidence="2" type="ORF">J3L21_03475</name>
</gene>
<name>A0AAE6JJ57_9SPHI</name>
<reference evidence="1 3" key="1">
    <citation type="submission" date="2019-08" db="EMBL/GenBank/DDBJ databases">
        <title>Comparative genome analysis confer to the adaptation heavy metal polluted environment.</title>
        <authorList>
            <person name="Li Y."/>
        </authorList>
    </citation>
    <scope>NUCLEOTIDE SEQUENCE [LARGE SCALE GENOMIC DNA]</scope>
    <source>
        <strain evidence="1 3">P2</strain>
    </source>
</reference>
<keyword evidence="4" id="KW-1185">Reference proteome</keyword>
<organism evidence="1 3">
    <name type="scientific">Mucilaginibacter rubeus</name>
    <dbReference type="NCBI Taxonomy" id="2027860"/>
    <lineage>
        <taxon>Bacteria</taxon>
        <taxon>Pseudomonadati</taxon>
        <taxon>Bacteroidota</taxon>
        <taxon>Sphingobacteriia</taxon>
        <taxon>Sphingobacteriales</taxon>
        <taxon>Sphingobacteriaceae</taxon>
        <taxon>Mucilaginibacter</taxon>
    </lineage>
</organism>
<evidence type="ECO:0000313" key="3">
    <source>
        <dbReference type="Proteomes" id="UP000250557"/>
    </source>
</evidence>
<dbReference type="Proteomes" id="UP000663940">
    <property type="component" value="Chromosome"/>
</dbReference>